<accession>A0ABS1BLI3</accession>
<keyword evidence="3" id="KW-0121">Carboxypeptidase</keyword>
<dbReference type="Pfam" id="PF02113">
    <property type="entry name" value="Peptidase_S13"/>
    <property type="match status" value="1"/>
</dbReference>
<organism evidence="3 4">
    <name type="scientific">Pedobacter segetis</name>
    <dbReference type="NCBI Taxonomy" id="2793069"/>
    <lineage>
        <taxon>Bacteria</taxon>
        <taxon>Pseudomonadati</taxon>
        <taxon>Bacteroidota</taxon>
        <taxon>Sphingobacteriia</taxon>
        <taxon>Sphingobacteriales</taxon>
        <taxon>Sphingobacteriaceae</taxon>
        <taxon>Pedobacter</taxon>
    </lineage>
</organism>
<evidence type="ECO:0000256" key="1">
    <source>
        <dbReference type="ARBA" id="ARBA00006096"/>
    </source>
</evidence>
<comment type="caution">
    <text evidence="3">The sequence shown here is derived from an EMBL/GenBank/DDBJ whole genome shotgun (WGS) entry which is preliminary data.</text>
</comment>
<dbReference type="EMBL" id="JAEHFY010000017">
    <property type="protein sequence ID" value="MBK0383748.1"/>
    <property type="molecule type" value="Genomic_DNA"/>
</dbReference>
<evidence type="ECO:0000256" key="2">
    <source>
        <dbReference type="ARBA" id="ARBA00022801"/>
    </source>
</evidence>
<keyword evidence="4" id="KW-1185">Reference proteome</keyword>
<comment type="similarity">
    <text evidence="1">Belongs to the peptidase S13 family.</text>
</comment>
<dbReference type="NCBIfam" id="TIGR00666">
    <property type="entry name" value="PBP4"/>
    <property type="match status" value="1"/>
</dbReference>
<name>A0ABS1BLI3_9SPHI</name>
<keyword evidence="2 3" id="KW-0378">Hydrolase</keyword>
<dbReference type="SUPFAM" id="SSF56601">
    <property type="entry name" value="beta-lactamase/transpeptidase-like"/>
    <property type="match status" value="1"/>
</dbReference>
<keyword evidence="3" id="KW-0645">Protease</keyword>
<dbReference type="InterPro" id="IPR000667">
    <property type="entry name" value="Peptidase_S13"/>
</dbReference>
<reference evidence="3 4" key="1">
    <citation type="submission" date="2020-12" db="EMBL/GenBank/DDBJ databases">
        <title>Bacterial novel species Pedobacter sp. SD-b isolated from soil.</title>
        <authorList>
            <person name="Jung H.-Y."/>
        </authorList>
    </citation>
    <scope>NUCLEOTIDE SEQUENCE [LARGE SCALE GENOMIC DNA]</scope>
    <source>
        <strain evidence="3 4">SD-b</strain>
    </source>
</reference>
<dbReference type="InterPro" id="IPR012338">
    <property type="entry name" value="Beta-lactam/transpept-like"/>
</dbReference>
<proteinExistence type="inferred from homology"/>
<dbReference type="EC" id="3.4.16.4" evidence="3"/>
<dbReference type="PANTHER" id="PTHR30023:SF0">
    <property type="entry name" value="PENICILLIN-SENSITIVE CARBOXYPEPTIDASE A"/>
    <property type="match status" value="1"/>
</dbReference>
<dbReference type="RefSeq" id="WP_200586814.1">
    <property type="nucleotide sequence ID" value="NZ_JAEHFY010000017.1"/>
</dbReference>
<protein>
    <submittedName>
        <fullName evidence="3">D-alanyl-D-alanine carboxypeptidase/D-alanyl-D-alanine-endopeptidase</fullName>
        <ecNumber evidence="3">3.4.16.4</ecNumber>
    </submittedName>
</protein>
<dbReference type="Gene3D" id="3.40.710.10">
    <property type="entry name" value="DD-peptidase/beta-lactamase superfamily"/>
    <property type="match status" value="1"/>
</dbReference>
<dbReference type="GO" id="GO:0009002">
    <property type="term" value="F:serine-type D-Ala-D-Ala carboxypeptidase activity"/>
    <property type="evidence" value="ECO:0007669"/>
    <property type="project" value="UniProtKB-EC"/>
</dbReference>
<dbReference type="Gene3D" id="3.50.80.20">
    <property type="entry name" value="D-Ala-D-Ala carboxypeptidase C, peptidase S13"/>
    <property type="match status" value="1"/>
</dbReference>
<dbReference type="PANTHER" id="PTHR30023">
    <property type="entry name" value="D-ALANYL-D-ALANINE CARBOXYPEPTIDASE"/>
    <property type="match status" value="1"/>
</dbReference>
<dbReference type="PRINTS" id="PR00922">
    <property type="entry name" value="DADACBPTASE3"/>
</dbReference>
<evidence type="ECO:0000313" key="4">
    <source>
        <dbReference type="Proteomes" id="UP000660024"/>
    </source>
</evidence>
<sequence length="463" mass="50542">MKKPITIIFSFLIITASAKDQTLPIKIKKAFENLLSNNQLKYATVSFSVLNATNGELVFGDKQNIGVATASTLKTITSATALALLGQDFTFSTQIAYSGEVLNSVLNGNLIIKGGGDPTLGSPRWDKTKKSQILNKVLFALQQKGIKSINGKVLADVSDWDTQSLPIGWIWQDIGNYYAAGTSQLCWGENLFDLSFTVGKTEGSSVKINNPAIYPFLNITNELTTGANGSGDNVYAYSAPYTSEIYLRGTYAKDLNKDIGISLPDPALAMAYDVADFLNKNGFETKPSAAAKTIEKQVDLKPLSTIVSPPLKEIVYYLNKKSINLYAEQLLRTIGYKFGKNTSTKEGVKTMQKFWAAKGIDDASLNVVDGSGLSPQDRVTTLTMAKVLYEAKKENWFDSYFSSLPIYNGLHMKSGTITDVLAYAGYVDPEGKTPLCFSLIINNYNGSSATMRQKMFGLLDSLK</sequence>
<gene>
    <name evidence="3" type="primary">dacB</name>
    <name evidence="3" type="ORF">I5M32_12335</name>
</gene>
<dbReference type="Proteomes" id="UP000660024">
    <property type="component" value="Unassembled WGS sequence"/>
</dbReference>
<evidence type="ECO:0000313" key="3">
    <source>
        <dbReference type="EMBL" id="MBK0383748.1"/>
    </source>
</evidence>